<comment type="caution">
    <text evidence="1">The sequence shown here is derived from an EMBL/GenBank/DDBJ whole genome shotgun (WGS) entry which is preliminary data.</text>
</comment>
<sequence>MSSHHIPRHAFACTPTTAAYVDDFPPWAPVLQTLPTDVDAASSVWIEPLGEERAHRVPWLDDVLLEFDANLLATLALDEQLLYFPEEAFADVCWAAAVLEPEPESPRASIQERLMASPLSSHAELENEDNDVDDVDFTPAPPYMAPTFSAVDEHNRLVGTPFAESFSRDFAPLRRRDVVAKYNDPMRIDPFPRDLQPNTSLDAAAALLMLQPSPQSFWQVSGTVGVGTGDGMPIGAYPIRSTPKASSRFLAYLTSRPHSPPPPVRV</sequence>
<reference evidence="1" key="1">
    <citation type="submission" date="2020-05" db="EMBL/GenBank/DDBJ databases">
        <title>Mycena genomes resolve the evolution of fungal bioluminescence.</title>
        <authorList>
            <person name="Tsai I.J."/>
        </authorList>
    </citation>
    <scope>NUCLEOTIDE SEQUENCE</scope>
    <source>
        <strain evidence="1">171206Taipei</strain>
    </source>
</reference>
<dbReference type="OrthoDB" id="2793621at2759"/>
<organism evidence="1 2">
    <name type="scientific">Mycena indigotica</name>
    <dbReference type="NCBI Taxonomy" id="2126181"/>
    <lineage>
        <taxon>Eukaryota</taxon>
        <taxon>Fungi</taxon>
        <taxon>Dikarya</taxon>
        <taxon>Basidiomycota</taxon>
        <taxon>Agaricomycotina</taxon>
        <taxon>Agaricomycetes</taxon>
        <taxon>Agaricomycetidae</taxon>
        <taxon>Agaricales</taxon>
        <taxon>Marasmiineae</taxon>
        <taxon>Mycenaceae</taxon>
        <taxon>Mycena</taxon>
    </lineage>
</organism>
<dbReference type="RefSeq" id="XP_037223425.1">
    <property type="nucleotide sequence ID" value="XM_037360540.1"/>
</dbReference>
<proteinExistence type="predicted"/>
<evidence type="ECO:0000313" key="1">
    <source>
        <dbReference type="EMBL" id="KAF7309975.1"/>
    </source>
</evidence>
<dbReference type="AlphaFoldDB" id="A0A8H6T335"/>
<keyword evidence="2" id="KW-1185">Reference proteome</keyword>
<accession>A0A8H6T335</accession>
<dbReference type="Proteomes" id="UP000636479">
    <property type="component" value="Unassembled WGS sequence"/>
</dbReference>
<gene>
    <name evidence="1" type="ORF">MIND_00370300</name>
</gene>
<protein>
    <submittedName>
        <fullName evidence="1">Uncharacterized protein</fullName>
    </submittedName>
</protein>
<dbReference type="GeneID" id="59343056"/>
<name>A0A8H6T335_9AGAR</name>
<dbReference type="EMBL" id="JACAZF010000003">
    <property type="protein sequence ID" value="KAF7309975.1"/>
    <property type="molecule type" value="Genomic_DNA"/>
</dbReference>
<evidence type="ECO:0000313" key="2">
    <source>
        <dbReference type="Proteomes" id="UP000636479"/>
    </source>
</evidence>